<evidence type="ECO:0000256" key="6">
    <source>
        <dbReference type="SAM" id="Phobius"/>
    </source>
</evidence>
<dbReference type="InterPro" id="IPR038330">
    <property type="entry name" value="TspO/MBR-related_sf"/>
</dbReference>
<dbReference type="PANTHER" id="PTHR10057:SF0">
    <property type="entry name" value="TRANSLOCATOR PROTEIN"/>
    <property type="match status" value="1"/>
</dbReference>
<comment type="caution">
    <text evidence="7">The sequence shown here is derived from an EMBL/GenBank/DDBJ whole genome shotgun (WGS) entry which is preliminary data.</text>
</comment>
<evidence type="ECO:0000256" key="4">
    <source>
        <dbReference type="ARBA" id="ARBA00022989"/>
    </source>
</evidence>
<sequence>MRWKVLACTSAAVTATAVIGASGVDAEGSWFRRLRTPDWQPPPQAFAPVWTALYLDIAVTSAVALSRLPARSGYTRALAGNLALNAAWTWIFWGAKNPRAATAEAALLTASSADLVARTAKVSPGAATALVPYVAWSAFATTLSAAIAQRNP</sequence>
<proteinExistence type="inferred from homology"/>
<comment type="subcellular location">
    <subcellularLocation>
        <location evidence="1">Membrane</location>
        <topology evidence="1">Multi-pass membrane protein</topology>
    </subcellularLocation>
</comment>
<evidence type="ECO:0000256" key="5">
    <source>
        <dbReference type="ARBA" id="ARBA00023136"/>
    </source>
</evidence>
<dbReference type="CDD" id="cd15904">
    <property type="entry name" value="TSPO_MBR"/>
    <property type="match status" value="1"/>
</dbReference>
<evidence type="ECO:0000313" key="8">
    <source>
        <dbReference type="Proteomes" id="UP000316184"/>
    </source>
</evidence>
<keyword evidence="8" id="KW-1185">Reference proteome</keyword>
<evidence type="ECO:0000256" key="2">
    <source>
        <dbReference type="ARBA" id="ARBA00007524"/>
    </source>
</evidence>
<organism evidence="7 8">
    <name type="scientific">Saccharopolyspora dendranthemae</name>
    <dbReference type="NCBI Taxonomy" id="1181886"/>
    <lineage>
        <taxon>Bacteria</taxon>
        <taxon>Bacillati</taxon>
        <taxon>Actinomycetota</taxon>
        <taxon>Actinomycetes</taxon>
        <taxon>Pseudonocardiales</taxon>
        <taxon>Pseudonocardiaceae</taxon>
        <taxon>Saccharopolyspora</taxon>
    </lineage>
</organism>
<dbReference type="Gene3D" id="1.20.1260.100">
    <property type="entry name" value="TspO/MBR protein"/>
    <property type="match status" value="1"/>
</dbReference>
<keyword evidence="5 6" id="KW-0472">Membrane</keyword>
<dbReference type="GO" id="GO:0033013">
    <property type="term" value="P:tetrapyrrole metabolic process"/>
    <property type="evidence" value="ECO:0007669"/>
    <property type="project" value="UniProtKB-ARBA"/>
</dbReference>
<feature type="transmembrane region" description="Helical" evidence="6">
    <location>
        <begin position="45"/>
        <end position="65"/>
    </location>
</feature>
<dbReference type="RefSeq" id="WP_145740141.1">
    <property type="nucleotide sequence ID" value="NZ_VIWX01000003.1"/>
</dbReference>
<dbReference type="FunFam" id="1.20.1260.100:FF:000001">
    <property type="entry name" value="translocator protein 2"/>
    <property type="match status" value="1"/>
</dbReference>
<keyword evidence="3 6" id="KW-0812">Transmembrane</keyword>
<feature type="transmembrane region" description="Helical" evidence="6">
    <location>
        <begin position="130"/>
        <end position="148"/>
    </location>
</feature>
<protein>
    <submittedName>
        <fullName evidence="7">TspO/MBR related protein</fullName>
    </submittedName>
</protein>
<name>A0A561U4N9_9PSEU</name>
<evidence type="ECO:0000313" key="7">
    <source>
        <dbReference type="EMBL" id="TWF94329.1"/>
    </source>
</evidence>
<dbReference type="AlphaFoldDB" id="A0A561U4N9"/>
<dbReference type="PANTHER" id="PTHR10057">
    <property type="entry name" value="PERIPHERAL-TYPE BENZODIAZEPINE RECEPTOR"/>
    <property type="match status" value="1"/>
</dbReference>
<dbReference type="PIRSF" id="PIRSF005859">
    <property type="entry name" value="PBR"/>
    <property type="match status" value="1"/>
</dbReference>
<dbReference type="EMBL" id="VIWX01000003">
    <property type="protein sequence ID" value="TWF94329.1"/>
    <property type="molecule type" value="Genomic_DNA"/>
</dbReference>
<accession>A0A561U4N9</accession>
<dbReference type="Proteomes" id="UP000316184">
    <property type="component" value="Unassembled WGS sequence"/>
</dbReference>
<evidence type="ECO:0000256" key="3">
    <source>
        <dbReference type="ARBA" id="ARBA00022692"/>
    </source>
</evidence>
<dbReference type="OrthoDB" id="9795496at2"/>
<evidence type="ECO:0000256" key="1">
    <source>
        <dbReference type="ARBA" id="ARBA00004141"/>
    </source>
</evidence>
<gene>
    <name evidence="7" type="ORF">FHU35_1330</name>
</gene>
<dbReference type="InterPro" id="IPR004307">
    <property type="entry name" value="TspO_MBR"/>
</dbReference>
<dbReference type="GO" id="GO:0016020">
    <property type="term" value="C:membrane"/>
    <property type="evidence" value="ECO:0007669"/>
    <property type="project" value="UniProtKB-SubCell"/>
</dbReference>
<keyword evidence="4 6" id="KW-1133">Transmembrane helix</keyword>
<feature type="transmembrane region" description="Helical" evidence="6">
    <location>
        <begin position="77"/>
        <end position="95"/>
    </location>
</feature>
<reference evidence="7 8" key="1">
    <citation type="submission" date="2019-06" db="EMBL/GenBank/DDBJ databases">
        <title>Sequencing the genomes of 1000 actinobacteria strains.</title>
        <authorList>
            <person name="Klenk H.-P."/>
        </authorList>
    </citation>
    <scope>NUCLEOTIDE SEQUENCE [LARGE SCALE GENOMIC DNA]</scope>
    <source>
        <strain evidence="7 8">DSM 46699</strain>
    </source>
</reference>
<dbReference type="Pfam" id="PF03073">
    <property type="entry name" value="TspO_MBR"/>
    <property type="match status" value="1"/>
</dbReference>
<comment type="similarity">
    <text evidence="2">Belongs to the TspO/BZRP family.</text>
</comment>